<dbReference type="EMBL" id="BSNG01000003">
    <property type="protein sequence ID" value="GLQ12147.1"/>
    <property type="molecule type" value="Genomic_DNA"/>
</dbReference>
<accession>A0ABQ5ULB7</accession>
<reference evidence="1" key="2">
    <citation type="submission" date="2023-01" db="EMBL/GenBank/DDBJ databases">
        <title>Draft genome sequence of Devosia yakushimensis strain NBRC 103855.</title>
        <authorList>
            <person name="Sun Q."/>
            <person name="Mori K."/>
        </authorList>
    </citation>
    <scope>NUCLEOTIDE SEQUENCE</scope>
    <source>
        <strain evidence="1">NBRC 103855</strain>
    </source>
</reference>
<reference evidence="1" key="1">
    <citation type="journal article" date="2014" name="Int. J. Syst. Evol. Microbiol.">
        <title>Complete genome of a new Firmicutes species belonging to the dominant human colonic microbiota ('Ruminococcus bicirculans') reveals two chromosomes and a selective capacity to utilize plant glucans.</title>
        <authorList>
            <consortium name="NISC Comparative Sequencing Program"/>
            <person name="Wegmann U."/>
            <person name="Louis P."/>
            <person name="Goesmann A."/>
            <person name="Henrissat B."/>
            <person name="Duncan S.H."/>
            <person name="Flint H.J."/>
        </authorList>
    </citation>
    <scope>NUCLEOTIDE SEQUENCE</scope>
    <source>
        <strain evidence="1">NBRC 103855</strain>
    </source>
</reference>
<proteinExistence type="predicted"/>
<organism evidence="1 2">
    <name type="scientific">Devosia yakushimensis</name>
    <dbReference type="NCBI Taxonomy" id="470028"/>
    <lineage>
        <taxon>Bacteria</taxon>
        <taxon>Pseudomonadati</taxon>
        <taxon>Pseudomonadota</taxon>
        <taxon>Alphaproteobacteria</taxon>
        <taxon>Hyphomicrobiales</taxon>
        <taxon>Devosiaceae</taxon>
        <taxon>Devosia</taxon>
    </lineage>
</organism>
<keyword evidence="2" id="KW-1185">Reference proteome</keyword>
<dbReference type="Proteomes" id="UP001161406">
    <property type="component" value="Unassembled WGS sequence"/>
</dbReference>
<evidence type="ECO:0008006" key="3">
    <source>
        <dbReference type="Google" id="ProtNLM"/>
    </source>
</evidence>
<evidence type="ECO:0000313" key="1">
    <source>
        <dbReference type="EMBL" id="GLQ12147.1"/>
    </source>
</evidence>
<protein>
    <recommendedName>
        <fullName evidence="3">HNH endonuclease</fullName>
    </recommendedName>
</protein>
<name>A0ABQ5ULB7_9HYPH</name>
<comment type="caution">
    <text evidence="1">The sequence shown here is derived from an EMBL/GenBank/DDBJ whole genome shotgun (WGS) entry which is preliminary data.</text>
</comment>
<dbReference type="RefSeq" id="WP_284393957.1">
    <property type="nucleotide sequence ID" value="NZ_BSNG01000003.1"/>
</dbReference>
<evidence type="ECO:0000313" key="2">
    <source>
        <dbReference type="Proteomes" id="UP001161406"/>
    </source>
</evidence>
<gene>
    <name evidence="1" type="ORF">GCM10007913_40790</name>
</gene>
<sequence length="154" mass="17402">MRKIEDFVDERQNAWCIHCTRPVVGLETNEDHVPSKSLLTKPRPHHLPIVTICRECNTSFALDEQAGSTAPEKQLNASAARALADSPALRERIERSRSEFTTVGGDTRMLWPPETERAQRVVLKNVLCQRRAWTRPPVVCLHGSREAAEISRVP</sequence>